<name>A0AAV1RUV1_9ROSI</name>
<protein>
    <submittedName>
        <fullName evidence="1">Uncharacterized protein</fullName>
    </submittedName>
</protein>
<reference evidence="1 2" key="1">
    <citation type="submission" date="2024-01" db="EMBL/GenBank/DDBJ databases">
        <authorList>
            <person name="Waweru B."/>
        </authorList>
    </citation>
    <scope>NUCLEOTIDE SEQUENCE [LARGE SCALE GENOMIC DNA]</scope>
</reference>
<dbReference type="Proteomes" id="UP001314170">
    <property type="component" value="Unassembled WGS sequence"/>
</dbReference>
<proteinExistence type="predicted"/>
<keyword evidence="2" id="KW-1185">Reference proteome</keyword>
<accession>A0AAV1RUV1</accession>
<dbReference type="EMBL" id="CAWUPB010001157">
    <property type="protein sequence ID" value="CAK7339302.1"/>
    <property type="molecule type" value="Genomic_DNA"/>
</dbReference>
<organism evidence="1 2">
    <name type="scientific">Dovyalis caffra</name>
    <dbReference type="NCBI Taxonomy" id="77055"/>
    <lineage>
        <taxon>Eukaryota</taxon>
        <taxon>Viridiplantae</taxon>
        <taxon>Streptophyta</taxon>
        <taxon>Embryophyta</taxon>
        <taxon>Tracheophyta</taxon>
        <taxon>Spermatophyta</taxon>
        <taxon>Magnoliopsida</taxon>
        <taxon>eudicotyledons</taxon>
        <taxon>Gunneridae</taxon>
        <taxon>Pentapetalae</taxon>
        <taxon>rosids</taxon>
        <taxon>fabids</taxon>
        <taxon>Malpighiales</taxon>
        <taxon>Salicaceae</taxon>
        <taxon>Flacourtieae</taxon>
        <taxon>Dovyalis</taxon>
    </lineage>
</organism>
<evidence type="ECO:0000313" key="2">
    <source>
        <dbReference type="Proteomes" id="UP001314170"/>
    </source>
</evidence>
<comment type="caution">
    <text evidence="1">The sequence shown here is derived from an EMBL/GenBank/DDBJ whole genome shotgun (WGS) entry which is preliminary data.</text>
</comment>
<evidence type="ECO:0000313" key="1">
    <source>
        <dbReference type="EMBL" id="CAK7339302.1"/>
    </source>
</evidence>
<gene>
    <name evidence="1" type="ORF">DCAF_LOCUS14353</name>
</gene>
<dbReference type="AlphaFoldDB" id="A0AAV1RUV1"/>
<sequence length="115" mass="13038">MGSSLVGFWTQRKMGMMQAIAYNLPMAKKCITILSSMRLSCSADIMRYSFKSMKYMNKWIEDKDSWGVQLGKQGRSIEMEAILSSPNWHPSSLDMAWREALLTCQNGTSDLISKA</sequence>